<organism evidence="2 3">
    <name type="scientific">Streptomyces botrytidirepellens</name>
    <dbReference type="NCBI Taxonomy" id="2486417"/>
    <lineage>
        <taxon>Bacteria</taxon>
        <taxon>Bacillati</taxon>
        <taxon>Actinomycetota</taxon>
        <taxon>Actinomycetes</taxon>
        <taxon>Kitasatosporales</taxon>
        <taxon>Streptomycetaceae</taxon>
        <taxon>Streptomyces</taxon>
    </lineage>
</organism>
<evidence type="ECO:0000313" key="3">
    <source>
        <dbReference type="Proteomes" id="UP000275401"/>
    </source>
</evidence>
<proteinExistence type="predicted"/>
<keyword evidence="3" id="KW-1185">Reference proteome</keyword>
<dbReference type="AlphaFoldDB" id="A0A3M8SID7"/>
<evidence type="ECO:0000313" key="2">
    <source>
        <dbReference type="EMBL" id="RNF81107.1"/>
    </source>
</evidence>
<dbReference type="EMBL" id="RIBZ01000870">
    <property type="protein sequence ID" value="RNF81107.1"/>
    <property type="molecule type" value="Genomic_DNA"/>
</dbReference>
<dbReference type="Proteomes" id="UP000275401">
    <property type="component" value="Unassembled WGS sequence"/>
</dbReference>
<accession>A0A3M8SID7</accession>
<name>A0A3M8SID7_9ACTN</name>
<feature type="region of interest" description="Disordered" evidence="1">
    <location>
        <begin position="1"/>
        <end position="35"/>
    </location>
</feature>
<reference evidence="2 3" key="1">
    <citation type="submission" date="2018-11" db="EMBL/GenBank/DDBJ databases">
        <title>The Potential of Streptomyces as Biocontrol Agents against the Tomato grey mould, Botrytis cinerea (Gray mold) Frontiers in Microbiology.</title>
        <authorList>
            <person name="Li D."/>
        </authorList>
    </citation>
    <scope>NUCLEOTIDE SEQUENCE [LARGE SCALE GENOMIC DNA]</scope>
    <source>
        <strain evidence="2 3">NEAU-LD23</strain>
    </source>
</reference>
<evidence type="ECO:0000256" key="1">
    <source>
        <dbReference type="SAM" id="MobiDB-lite"/>
    </source>
</evidence>
<gene>
    <name evidence="2" type="ORF">EEJ42_47195</name>
</gene>
<comment type="caution">
    <text evidence="2">The sequence shown here is derived from an EMBL/GenBank/DDBJ whole genome shotgun (WGS) entry which is preliminary data.</text>
</comment>
<protein>
    <submittedName>
        <fullName evidence="2">Uncharacterized protein</fullName>
    </submittedName>
</protein>
<sequence length="156" mass="16700">MVPPTLPLPSAHMPRKKSPHPASGPPGLPRGARRGRLTLPAGLSAGLGYDAVGMSADHGKRVMDRLPRVGCVFACDEHWWWIVPAGSHIGLVWPAVTSYAVGAYVGPPSGPRTARASRTPRLIHRPEGDSPYTPPIPLYFMACHIAGVMPCWSVTE</sequence>